<keyword evidence="4" id="KW-0862">Zinc</keyword>
<sequence>MRWAVARLHDDFAQRRPTNPVTLMGELFNGRLHPDETAAAYIKDLERLQLELRRAAAPLSDEWLTRIMLTNVLDVFEDVSREHTQAQARGAKLESLSEAKNLLLARDGLDTSYGKRIDVIGGKGGTAQKQGVFAVQGARGHGGDAGRQNGNKRHQPYDKNKNRKFKKNRPHCGNCGLHGHKRQDCKNPVKANPESVGDRTQRDEAKAPRDSRSFLRAIVCTVKKDSPDATTISWCLDSGAEVNLCHDRSAFEYLEETAPHTLYMANGSEEVVTKIGGVAMFVKNEATGVVEGRLLESVYYAPGVSINIIALDYLQSAGFAVRFPASKSVAFAEKNGMRIRFDKVERLYRLVAKKKQYGRLVVGAVQVQDALPAADDPAADGDDGAEREAVLMHQRYCHASTGTLVKMQLQKAVTGLNLKKGKLTDYECVPCILAKFKRMSYHTKPTRSEIPLEKLCIDLSPMGEVAIDGSTQVLLVVDEATRYRWGFLLAKKSDAKVAITALIKRLNNKFKSRGLSVKILHADGGGEFIDLDLADVCAELGIQQSFTNPYSPEENSIVERANGIMAVKVRALLMMTGLPKMLVPSKEGDPALLVGYSPDTKGYLLLEIPTCKILKHRGEKLKFFERFTLKRDYAEKMLLNAYFYGDHNVSETPDVVAITTTVDAMAAPPPIPPPPARAIPVSDERVAGPDSVGDVDDRLSAAAPARDVSTVPAAVEPEKVTSGLFAALSKVTRSIPYDPSRLPKAHDIPIPKSHKDAISSDYSEYWRAAEEDELSSLCAHGTWMEVRRDAVPRSHRVITCRWVYTAKAEADGFVARFKARLVIHGFRQRQGIDYEETYALVVRYDSIRAVLYYAVRRGWRVYQFDVKTAFLHGDLDEQVYMELPPGQRGDGSTAADFRRLDADHGLYVRQVGEDIEALVSVYVDDLLIVGPDLVVRAKAKAVPEGTGRPTQSPIIIVPSETSRARHTVERLAILDDDEEKSQSTAGKPNDEDFHSAQSVSSKNDEEAESKKPARGRTEAAKSARRESNASKQAAKLVKKASKLEESSSSPRASAEAVVRPMTLGPAGASATALPDAVDQYLAQDFINWVPSLAQFALPPHMSKVTAKEVEDDTDIVLYLLASLIDGWISYRGQQLEQQPPNVHEMRSPA</sequence>
<dbReference type="GO" id="GO:0006508">
    <property type="term" value="P:proteolysis"/>
    <property type="evidence" value="ECO:0007669"/>
    <property type="project" value="UniProtKB-KW"/>
</dbReference>
<feature type="compositionally biased region" description="Basic and acidic residues" evidence="5">
    <location>
        <begin position="1002"/>
        <end position="1028"/>
    </location>
</feature>
<evidence type="ECO:0000256" key="2">
    <source>
        <dbReference type="ARBA" id="ARBA00022723"/>
    </source>
</evidence>
<dbReference type="GO" id="GO:0015074">
    <property type="term" value="P:DNA integration"/>
    <property type="evidence" value="ECO:0007669"/>
    <property type="project" value="InterPro"/>
</dbReference>
<evidence type="ECO:0000256" key="4">
    <source>
        <dbReference type="PROSITE-ProRule" id="PRU00047"/>
    </source>
</evidence>
<proteinExistence type="predicted"/>
<comment type="caution">
    <text evidence="8">The sequence shown here is derived from an EMBL/GenBank/DDBJ whole genome shotgun (WGS) entry which is preliminary data.</text>
</comment>
<dbReference type="GO" id="GO:0003676">
    <property type="term" value="F:nucleic acid binding"/>
    <property type="evidence" value="ECO:0007669"/>
    <property type="project" value="InterPro"/>
</dbReference>
<dbReference type="SUPFAM" id="SSF53098">
    <property type="entry name" value="Ribonuclease H-like"/>
    <property type="match status" value="1"/>
</dbReference>
<evidence type="ECO:0000256" key="5">
    <source>
        <dbReference type="SAM" id="MobiDB-lite"/>
    </source>
</evidence>
<accession>A0AAD5LT16</accession>
<dbReference type="GO" id="GO:0008270">
    <property type="term" value="F:zinc ion binding"/>
    <property type="evidence" value="ECO:0007669"/>
    <property type="project" value="UniProtKB-KW"/>
</dbReference>
<feature type="compositionally biased region" description="Basic and acidic residues" evidence="5">
    <location>
        <begin position="196"/>
        <end position="209"/>
    </location>
</feature>
<feature type="compositionally biased region" description="Low complexity" evidence="5">
    <location>
        <begin position="1046"/>
        <end position="1056"/>
    </location>
</feature>
<dbReference type="Pfam" id="PF00665">
    <property type="entry name" value="rve"/>
    <property type="match status" value="1"/>
</dbReference>
<dbReference type="Pfam" id="PF07727">
    <property type="entry name" value="RVT_2"/>
    <property type="match status" value="1"/>
</dbReference>
<evidence type="ECO:0000256" key="1">
    <source>
        <dbReference type="ARBA" id="ARBA00022670"/>
    </source>
</evidence>
<evidence type="ECO:0000313" key="8">
    <source>
        <dbReference type="EMBL" id="KAJ0391857.1"/>
    </source>
</evidence>
<keyword evidence="3" id="KW-0378">Hydrolase</keyword>
<dbReference type="PANTHER" id="PTHR42648:SF28">
    <property type="entry name" value="TRANSPOSON-ENCODED PROTEIN WITH RIBONUCLEASE H-LIKE AND RETROVIRUS ZINC FINGER-LIKE DOMAINS"/>
    <property type="match status" value="1"/>
</dbReference>
<name>A0AAD5LT16_PYTIN</name>
<organism evidence="8 9">
    <name type="scientific">Pythium insidiosum</name>
    <name type="common">Pythiosis disease agent</name>
    <dbReference type="NCBI Taxonomy" id="114742"/>
    <lineage>
        <taxon>Eukaryota</taxon>
        <taxon>Sar</taxon>
        <taxon>Stramenopiles</taxon>
        <taxon>Oomycota</taxon>
        <taxon>Peronosporomycetes</taxon>
        <taxon>Pythiales</taxon>
        <taxon>Pythiaceae</taxon>
        <taxon>Pythium</taxon>
    </lineage>
</organism>
<keyword evidence="2" id="KW-0479">Metal-binding</keyword>
<dbReference type="InterPro" id="IPR001878">
    <property type="entry name" value="Znf_CCHC"/>
</dbReference>
<dbReference type="InterPro" id="IPR054722">
    <property type="entry name" value="PolX-like_BBD"/>
</dbReference>
<reference evidence="8" key="1">
    <citation type="submission" date="2021-12" db="EMBL/GenBank/DDBJ databases">
        <title>Prjna785345.</title>
        <authorList>
            <person name="Rujirawat T."/>
            <person name="Krajaejun T."/>
        </authorList>
    </citation>
    <scope>NUCLEOTIDE SEQUENCE</scope>
    <source>
        <strain evidence="8">Pi057C3</strain>
    </source>
</reference>
<dbReference type="InterPro" id="IPR036397">
    <property type="entry name" value="RNaseH_sf"/>
</dbReference>
<dbReference type="PANTHER" id="PTHR42648">
    <property type="entry name" value="TRANSPOSASE, PUTATIVE-RELATED"/>
    <property type="match status" value="1"/>
</dbReference>
<feature type="domain" description="Integrase catalytic" evidence="7">
    <location>
        <begin position="447"/>
        <end position="617"/>
    </location>
</feature>
<dbReference type="Proteomes" id="UP001209570">
    <property type="component" value="Unassembled WGS sequence"/>
</dbReference>
<dbReference type="InterPro" id="IPR001584">
    <property type="entry name" value="Integrase_cat-core"/>
</dbReference>
<dbReference type="PROSITE" id="PS50158">
    <property type="entry name" value="ZF_CCHC"/>
    <property type="match status" value="1"/>
</dbReference>
<keyword evidence="4" id="KW-0863">Zinc-finger</keyword>
<dbReference type="InterPro" id="IPR013103">
    <property type="entry name" value="RVT_2"/>
</dbReference>
<gene>
    <name evidence="8" type="ORF">P43SY_008830</name>
</gene>
<feature type="region of interest" description="Disordered" evidence="5">
    <location>
        <begin position="137"/>
        <end position="209"/>
    </location>
</feature>
<feature type="compositionally biased region" description="Basic residues" evidence="5">
    <location>
        <begin position="161"/>
        <end position="170"/>
    </location>
</feature>
<feature type="region of interest" description="Disordered" evidence="5">
    <location>
        <begin position="971"/>
        <end position="1056"/>
    </location>
</feature>
<dbReference type="Pfam" id="PF22936">
    <property type="entry name" value="Pol_BBD"/>
    <property type="match status" value="1"/>
</dbReference>
<dbReference type="Gene3D" id="3.30.420.10">
    <property type="entry name" value="Ribonuclease H-like superfamily/Ribonuclease H"/>
    <property type="match status" value="1"/>
</dbReference>
<protein>
    <recommendedName>
        <fullName evidence="10">Integrase catalytic domain-containing protein</fullName>
    </recommendedName>
</protein>
<evidence type="ECO:0000259" key="6">
    <source>
        <dbReference type="PROSITE" id="PS50158"/>
    </source>
</evidence>
<dbReference type="InterPro" id="IPR039537">
    <property type="entry name" value="Retrotran_Ty1/copia-like"/>
</dbReference>
<keyword evidence="9" id="KW-1185">Reference proteome</keyword>
<dbReference type="PROSITE" id="PS50994">
    <property type="entry name" value="INTEGRASE"/>
    <property type="match status" value="1"/>
</dbReference>
<evidence type="ECO:0000256" key="3">
    <source>
        <dbReference type="ARBA" id="ARBA00022801"/>
    </source>
</evidence>
<dbReference type="EMBL" id="JAKCXM010000811">
    <property type="protein sequence ID" value="KAJ0391857.1"/>
    <property type="molecule type" value="Genomic_DNA"/>
</dbReference>
<evidence type="ECO:0000313" key="9">
    <source>
        <dbReference type="Proteomes" id="UP001209570"/>
    </source>
</evidence>
<evidence type="ECO:0008006" key="10">
    <source>
        <dbReference type="Google" id="ProtNLM"/>
    </source>
</evidence>
<dbReference type="GO" id="GO:0008233">
    <property type="term" value="F:peptidase activity"/>
    <property type="evidence" value="ECO:0007669"/>
    <property type="project" value="UniProtKB-KW"/>
</dbReference>
<evidence type="ECO:0000259" key="7">
    <source>
        <dbReference type="PROSITE" id="PS50994"/>
    </source>
</evidence>
<feature type="domain" description="CCHC-type" evidence="6">
    <location>
        <begin position="172"/>
        <end position="187"/>
    </location>
</feature>
<keyword evidence="1" id="KW-0645">Protease</keyword>
<dbReference type="InterPro" id="IPR012337">
    <property type="entry name" value="RNaseH-like_sf"/>
</dbReference>
<dbReference type="AlphaFoldDB" id="A0AAD5LT16"/>